<dbReference type="OrthoDB" id="1931671at2759"/>
<organism evidence="5">
    <name type="scientific">Triticum aestivum</name>
    <name type="common">Wheat</name>
    <dbReference type="NCBI Taxonomy" id="4565"/>
    <lineage>
        <taxon>Eukaryota</taxon>
        <taxon>Viridiplantae</taxon>
        <taxon>Streptophyta</taxon>
        <taxon>Embryophyta</taxon>
        <taxon>Tracheophyta</taxon>
        <taxon>Spermatophyta</taxon>
        <taxon>Magnoliopsida</taxon>
        <taxon>Liliopsida</taxon>
        <taxon>Poales</taxon>
        <taxon>Poaceae</taxon>
        <taxon>BOP clade</taxon>
        <taxon>Pooideae</taxon>
        <taxon>Triticodae</taxon>
        <taxon>Triticeae</taxon>
        <taxon>Triticinae</taxon>
        <taxon>Triticum</taxon>
    </lineage>
</organism>
<feature type="coiled-coil region" evidence="3">
    <location>
        <begin position="234"/>
        <end position="261"/>
    </location>
</feature>
<dbReference type="Proteomes" id="UP000019116">
    <property type="component" value="Chromosome 5B"/>
</dbReference>
<dbReference type="EnsemblPlants" id="TraesCS5B02G237000.1">
    <property type="protein sequence ID" value="TraesCS5B02G237000.1"/>
    <property type="gene ID" value="TraesCS5B02G237000"/>
</dbReference>
<dbReference type="AlphaFoldDB" id="A0A3B6LN31"/>
<protein>
    <submittedName>
        <fullName evidence="5">Uncharacterized protein</fullName>
    </submittedName>
</protein>
<dbReference type="PANTHER" id="PTHR32054:SF15">
    <property type="entry name" value="OS09G0458000 PROTEIN"/>
    <property type="match status" value="1"/>
</dbReference>
<proteinExistence type="inferred from homology"/>
<dbReference type="RefSeq" id="XP_044389070.1">
    <property type="nucleotide sequence ID" value="XM_044533135.1"/>
</dbReference>
<dbReference type="Gramene" id="TraesCS5B02G237000.1">
    <property type="protein sequence ID" value="TraesCS5B02G237000.1"/>
    <property type="gene ID" value="TraesCS5B02G237000"/>
</dbReference>
<dbReference type="PANTHER" id="PTHR32054">
    <property type="entry name" value="HEAVY CHAIN, PUTATIVE, EXPRESSED-RELATED-RELATED"/>
    <property type="match status" value="1"/>
</dbReference>
<evidence type="ECO:0000256" key="3">
    <source>
        <dbReference type="SAM" id="Coils"/>
    </source>
</evidence>
<evidence type="ECO:0000256" key="1">
    <source>
        <dbReference type="ARBA" id="ARBA00005485"/>
    </source>
</evidence>
<feature type="coiled-coil region" evidence="3">
    <location>
        <begin position="450"/>
        <end position="579"/>
    </location>
</feature>
<comment type="similarity">
    <text evidence="1">Belongs to the WEB family.</text>
</comment>
<gene>
    <name evidence="5" type="primary">LOC123112204</name>
</gene>
<keyword evidence="6" id="KW-1185">Reference proteome</keyword>
<dbReference type="KEGG" id="taes:123112204"/>
<accession>A0A3B6LN31</accession>
<sequence>MEELNVEGVQQVEELNVKGVQQEEELNVKGVHQVAVVPNTVDSLENLTDSKPLVSVGFTESSPDGHNRHLSEDLSSLTINNIRVNGEEICHNQSKGNGHNRNFSEDIGSLTINECRANKVEENCHNQPEVKEQQQISRHNSAERNIFKAAEIAERFIQALDNRVLVETAAPIESVKDAVSKFGGILDWKERRKNVQLKLDKVREEGPEYQRRFIAEEVEKSKVLQELCSTRRIIEGLKLSLEKAQTEALQAQQDAELAEIRCKEIQQGIARKESAAVKAEIVLAKERHATALADLKSVKEELEQLEKEHAALITHRENAEIRAHESTAASQEIEKIVEDLTLELISLKESLTSSHATHIIAEERRINVALAYEQEKLDSQNELKQAEEEIQKLNGDISANKDLESKLEAASALLANLQRDFTAYMEGILPEKEGEVGEEVRSMVGVQMKLATTRKELEDMRTNIETAKDEVKGLWNTAAALRADLEKEKADLTALKDKVHHATVSVSSLQEELRKTARELSVVQQRTEAAKMPIELQQATQETQRAKAKARSACDEVTKASEEADRAKADVNIVQLKQEAVSREILAVKASEEIAMASANALQEYKEEGEIDPQADRRSDKSMMVPLEDYDALNKRAKEAEDRAKKRVMEAVEKIKEAKEGEVRSLDKLHQLAKQIDERREALREAHEKSITAQEKKLTMESELRKRRAKHGQHYTAGDADLAIPDVCLLNSACSFDAAGSSASHMQGGGTARADTTTTSAATEPKARKSFFPRSIATMFMNRKKAHSK</sequence>
<dbReference type="Gramene" id="TraesCS5B03G0620800.1">
    <property type="protein sequence ID" value="TraesCS5B03G0620800.1.CDS"/>
    <property type="gene ID" value="TraesCS5B03G0620800"/>
</dbReference>
<feature type="coiled-coil region" evidence="3">
    <location>
        <begin position="285"/>
        <end position="322"/>
    </location>
</feature>
<evidence type="ECO:0000313" key="6">
    <source>
        <dbReference type="Proteomes" id="UP000019116"/>
    </source>
</evidence>
<evidence type="ECO:0000256" key="4">
    <source>
        <dbReference type="SAM" id="MobiDB-lite"/>
    </source>
</evidence>
<feature type="compositionally biased region" description="Low complexity" evidence="4">
    <location>
        <begin position="752"/>
        <end position="763"/>
    </location>
</feature>
<evidence type="ECO:0000313" key="5">
    <source>
        <dbReference type="EnsemblPlants" id="TraesCS5B02G237000.1"/>
    </source>
</evidence>
<reference evidence="5" key="2">
    <citation type="submission" date="2018-10" db="UniProtKB">
        <authorList>
            <consortium name="EnsemblPlants"/>
        </authorList>
    </citation>
    <scope>IDENTIFICATION</scope>
</reference>
<evidence type="ECO:0000256" key="2">
    <source>
        <dbReference type="ARBA" id="ARBA00023054"/>
    </source>
</evidence>
<dbReference type="PaxDb" id="4565-Traes_5BL_C0CF6A069.1"/>
<dbReference type="Gene3D" id="1.10.287.1490">
    <property type="match status" value="1"/>
</dbReference>
<keyword evidence="2 3" id="KW-0175">Coiled coil</keyword>
<feature type="region of interest" description="Disordered" evidence="4">
    <location>
        <begin position="740"/>
        <end position="769"/>
    </location>
</feature>
<reference evidence="5" key="1">
    <citation type="submission" date="2018-08" db="EMBL/GenBank/DDBJ databases">
        <authorList>
            <person name="Rossello M."/>
        </authorList>
    </citation>
    <scope>NUCLEOTIDE SEQUENCE [LARGE SCALE GENOMIC DNA]</scope>
    <source>
        <strain evidence="5">cv. Chinese Spring</strain>
    </source>
</reference>
<dbReference type="GeneID" id="123112204"/>
<dbReference type="Gramene" id="TraesNOR5B03G02931370.1">
    <property type="protein sequence ID" value="TraesNOR5B03G02931370.1"/>
    <property type="gene ID" value="TraesNOR5B03G02931370"/>
</dbReference>
<dbReference type="SMR" id="A0A3B6LN31"/>
<dbReference type="Gramene" id="TraesMAC5B03G02903870.1">
    <property type="protein sequence ID" value="TraesMAC5B03G02903870.1"/>
    <property type="gene ID" value="TraesMAC5B03G02903870"/>
</dbReference>
<dbReference type="GO" id="GO:0009904">
    <property type="term" value="P:chloroplast accumulation movement"/>
    <property type="evidence" value="ECO:0000318"/>
    <property type="project" value="GO_Central"/>
</dbReference>
<name>A0A3B6LN31_WHEAT</name>
<dbReference type="STRING" id="4565.A0A3B6LN31"/>
<dbReference type="InterPro" id="IPR008545">
    <property type="entry name" value="Web"/>
</dbReference>
<dbReference type="OMA" id="SIATMFM"/>
<feature type="coiled-coil region" evidence="3">
    <location>
        <begin position="369"/>
        <end position="420"/>
    </location>
</feature>
<dbReference type="GO" id="GO:0009903">
    <property type="term" value="P:chloroplast avoidance movement"/>
    <property type="evidence" value="ECO:0000318"/>
    <property type="project" value="GO_Central"/>
</dbReference>
<dbReference type="Pfam" id="PF05701">
    <property type="entry name" value="WEMBL"/>
    <property type="match status" value="1"/>
</dbReference>
<feature type="coiled-coil region" evidence="3">
    <location>
        <begin position="627"/>
        <end position="689"/>
    </location>
</feature>
<dbReference type="GO" id="GO:0005829">
    <property type="term" value="C:cytosol"/>
    <property type="evidence" value="ECO:0000318"/>
    <property type="project" value="GO_Central"/>
</dbReference>